<keyword evidence="1" id="KW-0812">Transmembrane</keyword>
<feature type="transmembrane region" description="Helical" evidence="1">
    <location>
        <begin position="6"/>
        <end position="26"/>
    </location>
</feature>
<feature type="transmembrane region" description="Helical" evidence="1">
    <location>
        <begin position="149"/>
        <end position="170"/>
    </location>
</feature>
<dbReference type="Gene3D" id="3.30.565.10">
    <property type="entry name" value="Histidine kinase-like ATPase, C-terminal domain"/>
    <property type="match status" value="1"/>
</dbReference>
<keyword evidence="1" id="KW-0472">Membrane</keyword>
<dbReference type="Pfam" id="PF14501">
    <property type="entry name" value="HATPase_c_5"/>
    <property type="match status" value="1"/>
</dbReference>
<accession>A0AAE3D7H3</accession>
<feature type="transmembrane region" description="Helical" evidence="1">
    <location>
        <begin position="117"/>
        <end position="137"/>
    </location>
</feature>
<evidence type="ECO:0000313" key="3">
    <source>
        <dbReference type="EMBL" id="MCC2118725.1"/>
    </source>
</evidence>
<sequence length="415" mass="48076">MTDVTQMQMITFLCSFHEAFWMVWWMERDHAHGLYGSDGRENKLLMGNKRVLCLTLGYGFLWYGMREMLSCLPALLLFTVSFGLLWECEEKECFLYAAGYLLGLEVTLWFAGRLSAYGVLIGQAAWFGVNLMGNLVLQSDTVRKYRRQFPVIQGTMGAAFFLTLFFSNFLWDMLRGERMKEYFYFSCLTTVLAAAYFYAQKTRMREQLEYLDLQNGILEQGYRKAYDFYAENAKLYHDMHHHLRAVEQMVTRGEDAEALKYIAGVQEPVRTAAVPVYTGMELVDTVLYEAKEQAEAEDIDLQIEASLFAGIDRLQKKDLCALYANLTENALEAAKSRIHIATRTVPGMLLLEIRNDFREKPEISEGHLRTKKQDSAKHGWGLRIVEQIVGKYEGQIDYETVEETEEFRVRVWLNL</sequence>
<dbReference type="SUPFAM" id="SSF55874">
    <property type="entry name" value="ATPase domain of HSP90 chaperone/DNA topoisomerase II/histidine kinase"/>
    <property type="match status" value="1"/>
</dbReference>
<evidence type="ECO:0000313" key="4">
    <source>
        <dbReference type="Proteomes" id="UP001197795"/>
    </source>
</evidence>
<dbReference type="InterPro" id="IPR032834">
    <property type="entry name" value="NatK-like_C"/>
</dbReference>
<name>A0AAE3D7H3_9FIRM</name>
<dbReference type="RefSeq" id="WP_117568763.1">
    <property type="nucleotide sequence ID" value="NZ_JAJEPV010000006.1"/>
</dbReference>
<proteinExistence type="predicted"/>
<feature type="transmembrane region" description="Helical" evidence="1">
    <location>
        <begin position="182"/>
        <end position="199"/>
    </location>
</feature>
<keyword evidence="4" id="KW-1185">Reference proteome</keyword>
<dbReference type="PANTHER" id="PTHR40448:SF1">
    <property type="entry name" value="TWO-COMPONENT SENSOR HISTIDINE KINASE"/>
    <property type="match status" value="1"/>
</dbReference>
<feature type="transmembrane region" description="Helical" evidence="1">
    <location>
        <begin position="69"/>
        <end position="86"/>
    </location>
</feature>
<gene>
    <name evidence="3" type="ORF">LKD75_03810</name>
</gene>
<evidence type="ECO:0000256" key="1">
    <source>
        <dbReference type="SAM" id="Phobius"/>
    </source>
</evidence>
<feature type="transmembrane region" description="Helical" evidence="1">
    <location>
        <begin position="93"/>
        <end position="111"/>
    </location>
</feature>
<dbReference type="PANTHER" id="PTHR40448">
    <property type="entry name" value="TWO-COMPONENT SENSOR HISTIDINE KINASE"/>
    <property type="match status" value="1"/>
</dbReference>
<dbReference type="EMBL" id="JAJEPV010000006">
    <property type="protein sequence ID" value="MCC2118725.1"/>
    <property type="molecule type" value="Genomic_DNA"/>
</dbReference>
<dbReference type="Proteomes" id="UP001197795">
    <property type="component" value="Unassembled WGS sequence"/>
</dbReference>
<dbReference type="InterPro" id="IPR036890">
    <property type="entry name" value="HATPase_C_sf"/>
</dbReference>
<dbReference type="AlphaFoldDB" id="A0AAE3D7H3"/>
<evidence type="ECO:0000259" key="2">
    <source>
        <dbReference type="Pfam" id="PF14501"/>
    </source>
</evidence>
<feature type="domain" description="Sensor histidine kinase NatK-like C-terminal" evidence="2">
    <location>
        <begin position="317"/>
        <end position="403"/>
    </location>
</feature>
<keyword evidence="1" id="KW-1133">Transmembrane helix</keyword>
<protein>
    <submittedName>
        <fullName evidence="3">GHKL domain-containing protein</fullName>
    </submittedName>
</protein>
<reference evidence="3 4" key="1">
    <citation type="submission" date="2021-10" db="EMBL/GenBank/DDBJ databases">
        <title>Anaerobic single-cell dispensing facilitates the cultivation of human gut bacteria.</title>
        <authorList>
            <person name="Afrizal A."/>
        </authorList>
    </citation>
    <scope>NUCLEOTIDE SEQUENCE [LARGE SCALE GENOMIC DNA]</scope>
    <source>
        <strain evidence="3 4">CLA-AA-H273</strain>
    </source>
</reference>
<dbReference type="GO" id="GO:0042802">
    <property type="term" value="F:identical protein binding"/>
    <property type="evidence" value="ECO:0007669"/>
    <property type="project" value="TreeGrafter"/>
</dbReference>
<comment type="caution">
    <text evidence="3">The sequence shown here is derived from an EMBL/GenBank/DDBJ whole genome shotgun (WGS) entry which is preliminary data.</text>
</comment>
<organism evidence="3 4">
    <name type="scientific">Waltera acetigignens</name>
    <dbReference type="NCBI Taxonomy" id="2981769"/>
    <lineage>
        <taxon>Bacteria</taxon>
        <taxon>Bacillati</taxon>
        <taxon>Bacillota</taxon>
        <taxon>Clostridia</taxon>
        <taxon>Lachnospirales</taxon>
        <taxon>Lachnospiraceae</taxon>
        <taxon>Waltera</taxon>
    </lineage>
</organism>